<accession>A0ABT1PQQ8</accession>
<name>A0ABT1PQQ8_9ACTN</name>
<evidence type="ECO:0000313" key="4">
    <source>
        <dbReference type="Proteomes" id="UP001206206"/>
    </source>
</evidence>
<keyword evidence="2" id="KW-0812">Transmembrane</keyword>
<proteinExistence type="predicted"/>
<keyword evidence="2" id="KW-1133">Transmembrane helix</keyword>
<comment type="caution">
    <text evidence="3">The sequence shown here is derived from an EMBL/GenBank/DDBJ whole genome shotgun (WGS) entry which is preliminary data.</text>
</comment>
<protein>
    <recommendedName>
        <fullName evidence="5">EamA/RhaT family transporter</fullName>
    </recommendedName>
</protein>
<evidence type="ECO:0000256" key="2">
    <source>
        <dbReference type="SAM" id="Phobius"/>
    </source>
</evidence>
<organism evidence="3 4">
    <name type="scientific">Streptantibioticus rubrisoli</name>
    <dbReference type="NCBI Taxonomy" id="1387313"/>
    <lineage>
        <taxon>Bacteria</taxon>
        <taxon>Bacillati</taxon>
        <taxon>Actinomycetota</taxon>
        <taxon>Actinomycetes</taxon>
        <taxon>Kitasatosporales</taxon>
        <taxon>Streptomycetaceae</taxon>
        <taxon>Streptantibioticus</taxon>
    </lineage>
</organism>
<dbReference type="RefSeq" id="WP_255932816.1">
    <property type="nucleotide sequence ID" value="NZ_JANFNH010000074.1"/>
</dbReference>
<feature type="region of interest" description="Disordered" evidence="1">
    <location>
        <begin position="146"/>
        <end position="166"/>
    </location>
</feature>
<evidence type="ECO:0008006" key="5">
    <source>
        <dbReference type="Google" id="ProtNLM"/>
    </source>
</evidence>
<feature type="transmembrane region" description="Helical" evidence="2">
    <location>
        <begin position="38"/>
        <end position="58"/>
    </location>
</feature>
<reference evidence="3 4" key="1">
    <citation type="submission" date="2022-06" db="EMBL/GenBank/DDBJ databases">
        <title>Draft genome sequence of type strain Streptomyces rubrisoli DSM 42083.</title>
        <authorList>
            <person name="Duangmal K."/>
            <person name="Klaysubun C."/>
        </authorList>
    </citation>
    <scope>NUCLEOTIDE SEQUENCE [LARGE SCALE GENOMIC DNA]</scope>
    <source>
        <strain evidence="3 4">DSM 42083</strain>
    </source>
</reference>
<evidence type="ECO:0000313" key="3">
    <source>
        <dbReference type="EMBL" id="MCQ4046575.1"/>
    </source>
</evidence>
<evidence type="ECO:0000256" key="1">
    <source>
        <dbReference type="SAM" id="MobiDB-lite"/>
    </source>
</evidence>
<feature type="transmembrane region" description="Helical" evidence="2">
    <location>
        <begin position="70"/>
        <end position="87"/>
    </location>
</feature>
<sequence length="166" mass="18547">MSEAEQRSSDEGGPRPEPIRFFGTTWVHHDGGYGWRRAGLAVGSLLAAAAGAFLVRFAYQGFDTADVGSFVKILFIAAFAICTALAFRQTWDGFTRRAESRGDNRGLLLIGFIGSLLAYFLRCLREAPGERLHRAEYERALEAYERRRSARTGNPATRNSGKRKRR</sequence>
<keyword evidence="4" id="KW-1185">Reference proteome</keyword>
<gene>
    <name evidence="3" type="ORF">NON19_32110</name>
</gene>
<dbReference type="EMBL" id="JANFNH010000074">
    <property type="protein sequence ID" value="MCQ4046575.1"/>
    <property type="molecule type" value="Genomic_DNA"/>
</dbReference>
<feature type="transmembrane region" description="Helical" evidence="2">
    <location>
        <begin position="107"/>
        <end position="124"/>
    </location>
</feature>
<dbReference type="Proteomes" id="UP001206206">
    <property type="component" value="Unassembled WGS sequence"/>
</dbReference>
<keyword evidence="2" id="KW-0472">Membrane</keyword>